<keyword evidence="1" id="KW-0560">Oxidoreductase</keyword>
<dbReference type="GO" id="GO:0005737">
    <property type="term" value="C:cytoplasm"/>
    <property type="evidence" value="ECO:0000318"/>
    <property type="project" value="GO_Central"/>
</dbReference>
<dbReference type="STRING" id="13333.W1NQR9"/>
<dbReference type="InterPro" id="IPR036188">
    <property type="entry name" value="FAD/NAD-bd_sf"/>
</dbReference>
<proteinExistence type="predicted"/>
<dbReference type="eggNOG" id="KOG2852">
    <property type="taxonomic scope" value="Eukaryota"/>
</dbReference>
<dbReference type="SUPFAM" id="SSF51905">
    <property type="entry name" value="FAD/NAD(P)-binding domain"/>
    <property type="match status" value="1"/>
</dbReference>
<accession>W1NQR9</accession>
<feature type="domain" description="FAD dependent oxidoreductase" evidence="2">
    <location>
        <begin position="27"/>
        <end position="367"/>
    </location>
</feature>
<dbReference type="EMBL" id="KI395040">
    <property type="protein sequence ID" value="ERM99286.1"/>
    <property type="molecule type" value="Genomic_DNA"/>
</dbReference>
<dbReference type="Proteomes" id="UP000017836">
    <property type="component" value="Unassembled WGS sequence"/>
</dbReference>
<organism evidence="3 4">
    <name type="scientific">Amborella trichopoda</name>
    <dbReference type="NCBI Taxonomy" id="13333"/>
    <lineage>
        <taxon>Eukaryota</taxon>
        <taxon>Viridiplantae</taxon>
        <taxon>Streptophyta</taxon>
        <taxon>Embryophyta</taxon>
        <taxon>Tracheophyta</taxon>
        <taxon>Spermatophyta</taxon>
        <taxon>Magnoliopsida</taxon>
        <taxon>Amborellales</taxon>
        <taxon>Amborellaceae</taxon>
        <taxon>Amborella</taxon>
    </lineage>
</organism>
<evidence type="ECO:0000313" key="3">
    <source>
        <dbReference type="EMBL" id="ERM99286.1"/>
    </source>
</evidence>
<dbReference type="InterPro" id="IPR006076">
    <property type="entry name" value="FAD-dep_OxRdtase"/>
</dbReference>
<sequence>MATTPAPSMHHLTRAMASDAAGAGARRILVCGGGVIGICTAFFLAKKGASVGLVEKSAIACAASGKAGGFLALDWCDGSPLGPLARASFRLHQTLAQELDGPRAYGYRPLNALSLTFSEQPNAYKVVAGGVSPWIDGPVRRLSTIGTPETTAQVHPKLFSETLLRAARDRYGVEVVMGEVESVEVEGGRVRGVLVGGELLPADAVVLALGPWSNRLPLLSSIFRVSGVKAHSIVLEPHDPKAITPHALFLRYITAQGVEIDPEVYPRPTGEVYVCGMSETTEVPDDPQQITPKEESVAMLHRVAATVSSHLRGAQVKEEQACFLPCSEDGHPIIGRVPNVGGVYVATAHSCWGILNGPATGAALAELILEGRASIVDLEPFNPGRFI</sequence>
<name>W1NQR9_AMBTC</name>
<dbReference type="PANTHER" id="PTHR13847">
    <property type="entry name" value="SARCOSINE DEHYDROGENASE-RELATED"/>
    <property type="match status" value="1"/>
</dbReference>
<evidence type="ECO:0000313" key="4">
    <source>
        <dbReference type="Proteomes" id="UP000017836"/>
    </source>
</evidence>
<keyword evidence="4" id="KW-1185">Reference proteome</keyword>
<dbReference type="HOGENOM" id="CLU_007884_14_0_1"/>
<dbReference type="Gene3D" id="3.30.9.10">
    <property type="entry name" value="D-Amino Acid Oxidase, subunit A, domain 2"/>
    <property type="match status" value="1"/>
</dbReference>
<dbReference type="GO" id="GO:0016491">
    <property type="term" value="F:oxidoreductase activity"/>
    <property type="evidence" value="ECO:0007669"/>
    <property type="project" value="UniProtKB-KW"/>
</dbReference>
<gene>
    <name evidence="3" type="ORF">AMTR_s00092p00163760</name>
</gene>
<dbReference type="PANTHER" id="PTHR13847:SF150">
    <property type="entry name" value="OXIDOREDUCTASE TDA3-RELATED"/>
    <property type="match status" value="1"/>
</dbReference>
<dbReference type="OMA" id="DDTVYAC"/>
<dbReference type="Gramene" id="ERM99286">
    <property type="protein sequence ID" value="ERM99286"/>
    <property type="gene ID" value="AMTR_s00092p00163760"/>
</dbReference>
<reference evidence="4" key="1">
    <citation type="journal article" date="2013" name="Science">
        <title>The Amborella genome and the evolution of flowering plants.</title>
        <authorList>
            <consortium name="Amborella Genome Project"/>
        </authorList>
    </citation>
    <scope>NUCLEOTIDE SEQUENCE [LARGE SCALE GENOMIC DNA]</scope>
</reference>
<dbReference type="AlphaFoldDB" id="W1NQR9"/>
<dbReference type="Pfam" id="PF01266">
    <property type="entry name" value="DAO"/>
    <property type="match status" value="1"/>
</dbReference>
<dbReference type="FunFam" id="3.30.9.10:FF:000033">
    <property type="entry name" value="Putative oxidoreductase C1F5.03c"/>
    <property type="match status" value="1"/>
</dbReference>
<dbReference type="Gene3D" id="3.50.50.60">
    <property type="entry name" value="FAD/NAD(P)-binding domain"/>
    <property type="match status" value="2"/>
</dbReference>
<evidence type="ECO:0000256" key="1">
    <source>
        <dbReference type="ARBA" id="ARBA00023002"/>
    </source>
</evidence>
<evidence type="ECO:0000259" key="2">
    <source>
        <dbReference type="Pfam" id="PF01266"/>
    </source>
</evidence>
<dbReference type="OrthoDB" id="498204at2759"/>
<protein>
    <recommendedName>
        <fullName evidence="2">FAD dependent oxidoreductase domain-containing protein</fullName>
    </recommendedName>
</protein>
<dbReference type="FunFam" id="3.50.50.60:FF:000360">
    <property type="entry name" value="FAD-dependent oxidoreductase family protein"/>
    <property type="match status" value="1"/>
</dbReference>